<evidence type="ECO:0000256" key="6">
    <source>
        <dbReference type="SAM" id="Phobius"/>
    </source>
</evidence>
<evidence type="ECO:0000313" key="8">
    <source>
        <dbReference type="RefSeq" id="XP_004706428.2"/>
    </source>
</evidence>
<evidence type="ECO:0000313" key="7">
    <source>
        <dbReference type="Proteomes" id="UP000694863"/>
    </source>
</evidence>
<dbReference type="GeneID" id="101638164"/>
<dbReference type="InterPro" id="IPR006904">
    <property type="entry name" value="DUF716"/>
</dbReference>
<sequence length="278" mass="32332">MEMKMGSFRGHAIPGSFFYFMGLWWSTKHILKYACKKYKRSCHFKSKASFCRTDLLEGIIMISMALFGMTVEQFVPEGPYLTLYDYKEGHWKQLTSWHHGTMYFFFGLAGVTRILCHIYRSLPGSLPKLMLSNAFFVEAFIFYNHTHGRDVLDIYVHQLLSLVILVTAVLTFIDFMRSNMILALLEASFLLLQGSWFWQIGFVLYPLNGGPAWESTDHNNMMFLTICFCWHYAVSLTVIGLNFAFVTWLVKSKLKRFCPTEVGLLKTAEREQESEEEM</sequence>
<evidence type="ECO:0000256" key="2">
    <source>
        <dbReference type="ARBA" id="ARBA00006948"/>
    </source>
</evidence>
<dbReference type="Proteomes" id="UP000694863">
    <property type="component" value="Unplaced"/>
</dbReference>
<feature type="transmembrane region" description="Helical" evidence="6">
    <location>
        <begin position="101"/>
        <end position="119"/>
    </location>
</feature>
<comment type="subcellular location">
    <subcellularLocation>
        <location evidence="1">Membrane</location>
        <topology evidence="1">Multi-pass membrane protein</topology>
    </subcellularLocation>
</comment>
<organism evidence="7 8">
    <name type="scientific">Echinops telfairi</name>
    <name type="common">Lesser hedgehog tenrec</name>
    <dbReference type="NCBI Taxonomy" id="9371"/>
    <lineage>
        <taxon>Eukaryota</taxon>
        <taxon>Metazoa</taxon>
        <taxon>Chordata</taxon>
        <taxon>Craniata</taxon>
        <taxon>Vertebrata</taxon>
        <taxon>Euteleostomi</taxon>
        <taxon>Mammalia</taxon>
        <taxon>Eutheria</taxon>
        <taxon>Afrotheria</taxon>
        <taxon>Tenrecidae</taxon>
        <taxon>Tenrecinae</taxon>
        <taxon>Echinops</taxon>
    </lineage>
</organism>
<gene>
    <name evidence="8" type="primary">LOC101638164</name>
</gene>
<feature type="transmembrane region" description="Helical" evidence="6">
    <location>
        <begin position="55"/>
        <end position="75"/>
    </location>
</feature>
<reference evidence="8" key="1">
    <citation type="submission" date="2025-08" db="UniProtKB">
        <authorList>
            <consortium name="RefSeq"/>
        </authorList>
    </citation>
    <scope>IDENTIFICATION</scope>
</reference>
<evidence type="ECO:0000256" key="5">
    <source>
        <dbReference type="ARBA" id="ARBA00023136"/>
    </source>
</evidence>
<feature type="transmembrane region" description="Helical" evidence="6">
    <location>
        <begin position="155"/>
        <end position="173"/>
    </location>
</feature>
<dbReference type="RefSeq" id="XP_004706428.2">
    <property type="nucleotide sequence ID" value="XM_004706371.2"/>
</dbReference>
<keyword evidence="3 6" id="KW-0812">Transmembrane</keyword>
<dbReference type="PANTHER" id="PTHR16007:SF21">
    <property type="entry name" value="TRANSMEMBRANE PROTEIN 45A"/>
    <property type="match status" value="1"/>
</dbReference>
<keyword evidence="4 6" id="KW-1133">Transmembrane helix</keyword>
<dbReference type="PANTHER" id="PTHR16007">
    <property type="entry name" value="EPIDIDYMAL MEMBRANE PROTEIN E9-RELATED"/>
    <property type="match status" value="1"/>
</dbReference>
<comment type="similarity">
    <text evidence="2">Belongs to the TMEM45 family.</text>
</comment>
<evidence type="ECO:0000256" key="4">
    <source>
        <dbReference type="ARBA" id="ARBA00022989"/>
    </source>
</evidence>
<protein>
    <submittedName>
        <fullName evidence="8">Transmembrane protein 45A-like</fullName>
    </submittedName>
</protein>
<dbReference type="Pfam" id="PF04819">
    <property type="entry name" value="DUF716"/>
    <property type="match status" value="1"/>
</dbReference>
<keyword evidence="5 6" id="KW-0472">Membrane</keyword>
<feature type="transmembrane region" description="Helical" evidence="6">
    <location>
        <begin position="221"/>
        <end position="250"/>
    </location>
</feature>
<feature type="transmembrane region" description="Helical" evidence="6">
    <location>
        <begin position="126"/>
        <end position="143"/>
    </location>
</feature>
<evidence type="ECO:0000256" key="3">
    <source>
        <dbReference type="ARBA" id="ARBA00022692"/>
    </source>
</evidence>
<feature type="transmembrane region" description="Helical" evidence="6">
    <location>
        <begin position="12"/>
        <end position="34"/>
    </location>
</feature>
<accession>A0ABM0IS00</accession>
<evidence type="ECO:0000256" key="1">
    <source>
        <dbReference type="ARBA" id="ARBA00004141"/>
    </source>
</evidence>
<name>A0ABM0IS00_ECHTE</name>
<proteinExistence type="inferred from homology"/>
<feature type="transmembrane region" description="Helical" evidence="6">
    <location>
        <begin position="180"/>
        <end position="201"/>
    </location>
</feature>
<dbReference type="InterPro" id="IPR042127">
    <property type="entry name" value="TMEM45"/>
</dbReference>
<keyword evidence="7" id="KW-1185">Reference proteome</keyword>